<dbReference type="AlphaFoldDB" id="A0A8J7G6R9"/>
<evidence type="ECO:0000313" key="2">
    <source>
        <dbReference type="EMBL" id="MBG6133915.1"/>
    </source>
</evidence>
<proteinExistence type="predicted"/>
<gene>
    <name evidence="2" type="ORF">IW245_000109</name>
</gene>
<dbReference type="EMBL" id="JADOUF010000001">
    <property type="protein sequence ID" value="MBG6133915.1"/>
    <property type="molecule type" value="Genomic_DNA"/>
</dbReference>
<reference evidence="2" key="1">
    <citation type="submission" date="2020-11" db="EMBL/GenBank/DDBJ databases">
        <title>Sequencing the genomes of 1000 actinobacteria strains.</title>
        <authorList>
            <person name="Klenk H.-P."/>
        </authorList>
    </citation>
    <scope>NUCLEOTIDE SEQUENCE</scope>
    <source>
        <strain evidence="2">DSM 45356</strain>
    </source>
</reference>
<name>A0A8J7G6R9_9ACTN</name>
<keyword evidence="3" id="KW-1185">Reference proteome</keyword>
<sequence>MKTLASEAGVSRNGLYTTYSHLKEEFGERRERLRRAGEITDPRDAQITRLKEEIARLRTRIGDRDSTIAELTAMKTMALSRLAAQHEEIVRHRSQLGSQGNIRPLRRAQEQPRTEM</sequence>
<dbReference type="Proteomes" id="UP000622552">
    <property type="component" value="Unassembled WGS sequence"/>
</dbReference>
<comment type="caution">
    <text evidence="2">The sequence shown here is derived from an EMBL/GenBank/DDBJ whole genome shotgun (WGS) entry which is preliminary data.</text>
</comment>
<protein>
    <submittedName>
        <fullName evidence="2">Chromosome segregation ATPase</fullName>
    </submittedName>
</protein>
<evidence type="ECO:0000313" key="3">
    <source>
        <dbReference type="Proteomes" id="UP000622552"/>
    </source>
</evidence>
<feature type="compositionally biased region" description="Basic and acidic residues" evidence="1">
    <location>
        <begin position="107"/>
        <end position="116"/>
    </location>
</feature>
<dbReference type="RefSeq" id="WP_197001216.1">
    <property type="nucleotide sequence ID" value="NZ_BONS01000032.1"/>
</dbReference>
<accession>A0A8J7G6R9</accession>
<organism evidence="2 3">
    <name type="scientific">Longispora fulva</name>
    <dbReference type="NCBI Taxonomy" id="619741"/>
    <lineage>
        <taxon>Bacteria</taxon>
        <taxon>Bacillati</taxon>
        <taxon>Actinomycetota</taxon>
        <taxon>Actinomycetes</taxon>
        <taxon>Micromonosporales</taxon>
        <taxon>Micromonosporaceae</taxon>
        <taxon>Longispora</taxon>
    </lineage>
</organism>
<feature type="region of interest" description="Disordered" evidence="1">
    <location>
        <begin position="91"/>
        <end position="116"/>
    </location>
</feature>
<evidence type="ECO:0000256" key="1">
    <source>
        <dbReference type="SAM" id="MobiDB-lite"/>
    </source>
</evidence>